<feature type="compositionally biased region" description="Basic and acidic residues" evidence="1">
    <location>
        <begin position="57"/>
        <end position="68"/>
    </location>
</feature>
<dbReference type="AlphaFoldDB" id="A0A016UDE3"/>
<name>A0A016UDE3_9BILA</name>
<evidence type="ECO:0000313" key="2">
    <source>
        <dbReference type="EMBL" id="EYC12598.1"/>
    </source>
</evidence>
<keyword evidence="3" id="KW-1185">Reference proteome</keyword>
<gene>
    <name evidence="2" type="primary">Acey_s0046.g1316</name>
    <name evidence="2" type="ORF">Y032_0046g1316</name>
</gene>
<evidence type="ECO:0000313" key="3">
    <source>
        <dbReference type="Proteomes" id="UP000024635"/>
    </source>
</evidence>
<organism evidence="2 3">
    <name type="scientific">Ancylostoma ceylanicum</name>
    <dbReference type="NCBI Taxonomy" id="53326"/>
    <lineage>
        <taxon>Eukaryota</taxon>
        <taxon>Metazoa</taxon>
        <taxon>Ecdysozoa</taxon>
        <taxon>Nematoda</taxon>
        <taxon>Chromadorea</taxon>
        <taxon>Rhabditida</taxon>
        <taxon>Rhabditina</taxon>
        <taxon>Rhabditomorpha</taxon>
        <taxon>Strongyloidea</taxon>
        <taxon>Ancylostomatidae</taxon>
        <taxon>Ancylostomatinae</taxon>
        <taxon>Ancylostoma</taxon>
    </lineage>
</organism>
<feature type="region of interest" description="Disordered" evidence="1">
    <location>
        <begin position="1"/>
        <end position="83"/>
    </location>
</feature>
<feature type="compositionally biased region" description="Polar residues" evidence="1">
    <location>
        <begin position="69"/>
        <end position="83"/>
    </location>
</feature>
<sequence>MYAFHTPHFNHCARPHAHTSVSRRDGTTLSMPADCQRLYSQDQKTVKDNKAHRERGTKHENEHSHEQTQNEVCNEETTCNPAS</sequence>
<reference evidence="3" key="1">
    <citation type="journal article" date="2015" name="Nat. Genet.">
        <title>The genome and transcriptome of the zoonotic hookworm Ancylostoma ceylanicum identify infection-specific gene families.</title>
        <authorList>
            <person name="Schwarz E.M."/>
            <person name="Hu Y."/>
            <person name="Antoshechkin I."/>
            <person name="Miller M.M."/>
            <person name="Sternberg P.W."/>
            <person name="Aroian R.V."/>
        </authorList>
    </citation>
    <scope>NUCLEOTIDE SEQUENCE</scope>
    <source>
        <strain evidence="3">HY135</strain>
    </source>
</reference>
<accession>A0A016UDE3</accession>
<evidence type="ECO:0000256" key="1">
    <source>
        <dbReference type="SAM" id="MobiDB-lite"/>
    </source>
</evidence>
<dbReference type="Proteomes" id="UP000024635">
    <property type="component" value="Unassembled WGS sequence"/>
</dbReference>
<protein>
    <submittedName>
        <fullName evidence="2">Uncharacterized protein</fullName>
    </submittedName>
</protein>
<dbReference type="EMBL" id="JARK01001382">
    <property type="protein sequence ID" value="EYC12598.1"/>
    <property type="molecule type" value="Genomic_DNA"/>
</dbReference>
<comment type="caution">
    <text evidence="2">The sequence shown here is derived from an EMBL/GenBank/DDBJ whole genome shotgun (WGS) entry which is preliminary data.</text>
</comment>
<proteinExistence type="predicted"/>